<dbReference type="KEGG" id="bmy:BM_BM10085"/>
<proteinExistence type="predicted"/>
<protein>
    <submittedName>
        <fullName evidence="1">Uncharacterized protein</fullName>
    </submittedName>
</protein>
<evidence type="ECO:0000313" key="1">
    <source>
        <dbReference type="EMBL" id="VIO94181.1"/>
    </source>
</evidence>
<sequence>MDMIEDTYDAENGNPFRENTVKGQRANYCKEKGSRFALIQKVKKYLILLSNVFNDAFDIAIWLRLLKNKGNVSDSNDGWLIDWRVVADEKNAINLGGNFEKSETRFRLRVEDGWKKEVAKSSINDRNDDDSIDGEFKHAIRALRLSGRTDRIVNNELIWQTGNNRGTN</sequence>
<reference evidence="1" key="1">
    <citation type="submission" date="2019-04" db="EMBL/GenBank/DDBJ databases">
        <authorList>
            <person name="Howe K."/>
            <person name="Paulini M."/>
            <person name="Williams G."/>
        </authorList>
    </citation>
    <scope>NUCLEOTIDE SEQUENCE [LARGE SCALE GENOMIC DNA]</scope>
    <source>
        <strain evidence="1">FR3</strain>
    </source>
</reference>
<dbReference type="GeneID" id="66057414"/>
<organism evidence="1">
    <name type="scientific">Brugia malayi</name>
    <name type="common">Filarial nematode worm</name>
    <dbReference type="NCBI Taxonomy" id="6279"/>
    <lineage>
        <taxon>Eukaryota</taxon>
        <taxon>Metazoa</taxon>
        <taxon>Ecdysozoa</taxon>
        <taxon>Nematoda</taxon>
        <taxon>Chromadorea</taxon>
        <taxon>Rhabditida</taxon>
        <taxon>Spirurina</taxon>
        <taxon>Spiruromorpha</taxon>
        <taxon>Filarioidea</taxon>
        <taxon>Onchocercidae</taxon>
        <taxon>Brugia</taxon>
    </lineage>
</organism>
<dbReference type="RefSeq" id="XP_042934797.1">
    <property type="nucleotide sequence ID" value="XM_043078863.1"/>
</dbReference>
<dbReference type="EMBL" id="CAAKNF010000193">
    <property type="protein sequence ID" value="VIO94181.1"/>
    <property type="molecule type" value="Genomic_DNA"/>
</dbReference>
<gene>
    <name evidence="1" type="primary">Bm10085</name>
    <name evidence="1" type="ORF">BM_BM10085</name>
</gene>
<dbReference type="AlphaFoldDB" id="A0A4E9FBA9"/>
<name>A0A4E9FBA9_BRUMA</name>
<accession>A0A4E9FBA9</accession>
<dbReference type="CTD" id="66057414"/>
<dbReference type="OrthoDB" id="10587348at2759"/>